<dbReference type="AlphaFoldDB" id="A0A4V1J1N2"/>
<dbReference type="SMART" id="SM00195">
    <property type="entry name" value="DSPc"/>
    <property type="match status" value="1"/>
</dbReference>
<dbReference type="InterPro" id="IPR029021">
    <property type="entry name" value="Prot-tyrosine_phosphatase-like"/>
</dbReference>
<dbReference type="GO" id="GO:0062026">
    <property type="term" value="P:negative regulation of SCF-dependent proteasomal ubiquitin-dependent catabolic process"/>
    <property type="evidence" value="ECO:0007669"/>
    <property type="project" value="TreeGrafter"/>
</dbReference>
<feature type="non-terminal residue" evidence="3">
    <location>
        <position position="1"/>
    </location>
</feature>
<sequence length="156" mass="17692">EWTYDQRRTMQLLLPGLYLGSFWTSRSLATLREHHITHVLHACDTNGRPLPTSLAATHQAIELKILDIYDRGRHSFAAFVEAVQFCRDAWAQHGTVLVYCLTGIDASAVIATAIVMNMTGMSHTDAMHWVKMRRRCADIRGAYLRLLQVGQRGWSP</sequence>
<evidence type="ECO:0000313" key="4">
    <source>
        <dbReference type="Proteomes" id="UP000278143"/>
    </source>
</evidence>
<proteinExistence type="inferred from homology"/>
<dbReference type="InterPro" id="IPR000387">
    <property type="entry name" value="Tyr_Pase_dom"/>
</dbReference>
<dbReference type="PANTHER" id="PTHR46588:SF1">
    <property type="entry name" value="SERINE_THREONINE_TYROSINE-INTERACTING PROTEIN"/>
    <property type="match status" value="1"/>
</dbReference>
<gene>
    <name evidence="3" type="ORF">SYNPS1DRAFT_15372</name>
</gene>
<reference evidence="4" key="1">
    <citation type="journal article" date="2018" name="Nat. Microbiol.">
        <title>Leveraging single-cell genomics to expand the fungal tree of life.</title>
        <authorList>
            <person name="Ahrendt S.R."/>
            <person name="Quandt C.A."/>
            <person name="Ciobanu D."/>
            <person name="Clum A."/>
            <person name="Salamov A."/>
            <person name="Andreopoulos B."/>
            <person name="Cheng J.F."/>
            <person name="Woyke T."/>
            <person name="Pelin A."/>
            <person name="Henrissat B."/>
            <person name="Reynolds N.K."/>
            <person name="Benny G.L."/>
            <person name="Smith M.E."/>
            <person name="James T.Y."/>
            <person name="Grigoriev I.V."/>
        </authorList>
    </citation>
    <scope>NUCLEOTIDE SEQUENCE [LARGE SCALE GENOMIC DNA]</scope>
    <source>
        <strain evidence="4">Benny S71-1</strain>
    </source>
</reference>
<dbReference type="OrthoDB" id="2017893at2759"/>
<dbReference type="Pfam" id="PF00782">
    <property type="entry name" value="DSPc"/>
    <property type="match status" value="1"/>
</dbReference>
<protein>
    <submittedName>
        <fullName evidence="3">Protein-tyrosine phosphatase-like protein</fullName>
    </submittedName>
</protein>
<organism evidence="3 4">
    <name type="scientific">Syncephalis pseudoplumigaleata</name>
    <dbReference type="NCBI Taxonomy" id="1712513"/>
    <lineage>
        <taxon>Eukaryota</taxon>
        <taxon>Fungi</taxon>
        <taxon>Fungi incertae sedis</taxon>
        <taxon>Zoopagomycota</taxon>
        <taxon>Zoopagomycotina</taxon>
        <taxon>Zoopagomycetes</taxon>
        <taxon>Zoopagales</taxon>
        <taxon>Piptocephalidaceae</taxon>
        <taxon>Syncephalis</taxon>
    </lineage>
</organism>
<dbReference type="InterPro" id="IPR020422">
    <property type="entry name" value="TYR_PHOSPHATASE_DUAL_dom"/>
</dbReference>
<dbReference type="SUPFAM" id="SSF52799">
    <property type="entry name" value="(Phosphotyrosine protein) phosphatases II"/>
    <property type="match status" value="1"/>
</dbReference>
<dbReference type="PROSITE" id="PS50056">
    <property type="entry name" value="TYR_PHOSPHATASE_2"/>
    <property type="match status" value="1"/>
</dbReference>
<comment type="similarity">
    <text evidence="1">Belongs to the protein-tyrosine phosphatase family. Non-receptor class subfamily.</text>
</comment>
<dbReference type="PANTHER" id="PTHR46588">
    <property type="entry name" value="SERINE/THREONINE/TYROSINE-INTERACTING PROTEIN"/>
    <property type="match status" value="1"/>
</dbReference>
<dbReference type="Gene3D" id="3.90.190.10">
    <property type="entry name" value="Protein tyrosine phosphatase superfamily"/>
    <property type="match status" value="1"/>
</dbReference>
<evidence type="ECO:0000313" key="3">
    <source>
        <dbReference type="EMBL" id="RKP25649.1"/>
    </source>
</evidence>
<dbReference type="GO" id="GO:1990444">
    <property type="term" value="F:F-box domain binding"/>
    <property type="evidence" value="ECO:0007669"/>
    <property type="project" value="TreeGrafter"/>
</dbReference>
<keyword evidence="4" id="KW-1185">Reference proteome</keyword>
<dbReference type="GO" id="GO:0005654">
    <property type="term" value="C:nucleoplasm"/>
    <property type="evidence" value="ECO:0007669"/>
    <property type="project" value="TreeGrafter"/>
</dbReference>
<dbReference type="GO" id="GO:0070372">
    <property type="term" value="P:regulation of ERK1 and ERK2 cascade"/>
    <property type="evidence" value="ECO:0007669"/>
    <property type="project" value="TreeGrafter"/>
</dbReference>
<accession>A0A4V1J1N2</accession>
<dbReference type="CDD" id="cd14498">
    <property type="entry name" value="DSP"/>
    <property type="match status" value="1"/>
</dbReference>
<dbReference type="InterPro" id="IPR052449">
    <property type="entry name" value="STYX-Interacting_Phosphatase"/>
</dbReference>
<evidence type="ECO:0000259" key="2">
    <source>
        <dbReference type="PROSITE" id="PS50056"/>
    </source>
</evidence>
<dbReference type="InterPro" id="IPR000340">
    <property type="entry name" value="Dual-sp_phosphatase_cat-dom"/>
</dbReference>
<dbReference type="EMBL" id="KZ989667">
    <property type="protein sequence ID" value="RKP25649.1"/>
    <property type="molecule type" value="Genomic_DNA"/>
</dbReference>
<dbReference type="GO" id="GO:0005737">
    <property type="term" value="C:cytoplasm"/>
    <property type="evidence" value="ECO:0007669"/>
    <property type="project" value="TreeGrafter"/>
</dbReference>
<evidence type="ECO:0000256" key="1">
    <source>
        <dbReference type="ARBA" id="ARBA00009649"/>
    </source>
</evidence>
<dbReference type="GO" id="GO:0140096">
    <property type="term" value="F:catalytic activity, acting on a protein"/>
    <property type="evidence" value="ECO:0007669"/>
    <property type="project" value="UniProtKB-ARBA"/>
</dbReference>
<dbReference type="Proteomes" id="UP000278143">
    <property type="component" value="Unassembled WGS sequence"/>
</dbReference>
<name>A0A4V1J1N2_9FUNG</name>
<feature type="domain" description="Tyrosine specific protein phosphatases" evidence="2">
    <location>
        <begin position="77"/>
        <end position="134"/>
    </location>
</feature>